<proteinExistence type="predicted"/>
<evidence type="ECO:0000313" key="2">
    <source>
        <dbReference type="Proteomes" id="UP000808388"/>
    </source>
</evidence>
<evidence type="ECO:0000313" key="1">
    <source>
        <dbReference type="EMBL" id="MBI3627181.1"/>
    </source>
</evidence>
<gene>
    <name evidence="1" type="ORF">HY220_00315</name>
</gene>
<reference evidence="1" key="1">
    <citation type="submission" date="2020-07" db="EMBL/GenBank/DDBJ databases">
        <title>Huge and variable diversity of episymbiotic CPR bacteria and DPANN archaea in groundwater ecosystems.</title>
        <authorList>
            <person name="He C.Y."/>
            <person name="Keren R."/>
            <person name="Whittaker M."/>
            <person name="Farag I.F."/>
            <person name="Doudna J."/>
            <person name="Cate J.H.D."/>
            <person name="Banfield J.F."/>
        </authorList>
    </citation>
    <scope>NUCLEOTIDE SEQUENCE</scope>
    <source>
        <strain evidence="1">NC_groundwater_972_Pr1_S-0.2um_49_27</strain>
    </source>
</reference>
<name>A0A9D6LSB8_9BACT</name>
<organism evidence="1 2">
    <name type="scientific">Candidatus Sungiibacteriota bacterium</name>
    <dbReference type="NCBI Taxonomy" id="2750080"/>
    <lineage>
        <taxon>Bacteria</taxon>
        <taxon>Candidatus Sungiibacteriota</taxon>
    </lineage>
</organism>
<dbReference type="EMBL" id="JACQCQ010000002">
    <property type="protein sequence ID" value="MBI3627181.1"/>
    <property type="molecule type" value="Genomic_DNA"/>
</dbReference>
<sequence length="178" mass="19830">MASYFIPGAKGESMRVTRNGDSVSGNLLVDGGPIIHWPVINADHLLASASSVGKTRLEDIVRNLLAARIRLQIESKTDYLMLAAEVREVKNKSGLVLGYTLRLIPLMESEIESVEFEDCRTELRARRLVASELLEAGIFGELALELYFRKPSEGKDLPPLVDFEAGIDHNLLFYETVR</sequence>
<accession>A0A9D6LSB8</accession>
<comment type="caution">
    <text evidence="1">The sequence shown here is derived from an EMBL/GenBank/DDBJ whole genome shotgun (WGS) entry which is preliminary data.</text>
</comment>
<dbReference type="AlphaFoldDB" id="A0A9D6LSB8"/>
<dbReference type="Proteomes" id="UP000808388">
    <property type="component" value="Unassembled WGS sequence"/>
</dbReference>
<protein>
    <submittedName>
        <fullName evidence="1">Uncharacterized protein</fullName>
    </submittedName>
</protein>